<evidence type="ECO:0000313" key="1">
    <source>
        <dbReference type="EMBL" id="QJA90198.1"/>
    </source>
</evidence>
<accession>A0A6M3LAT6</accession>
<reference evidence="1" key="1">
    <citation type="submission" date="2020-03" db="EMBL/GenBank/DDBJ databases">
        <title>The deep terrestrial virosphere.</title>
        <authorList>
            <person name="Holmfeldt K."/>
            <person name="Nilsson E."/>
            <person name="Simone D."/>
            <person name="Lopez-Fernandez M."/>
            <person name="Wu X."/>
            <person name="de Brujin I."/>
            <person name="Lundin D."/>
            <person name="Andersson A."/>
            <person name="Bertilsson S."/>
            <person name="Dopson M."/>
        </authorList>
    </citation>
    <scope>NUCLEOTIDE SEQUENCE</scope>
    <source>
        <strain evidence="1">MM415B02428</strain>
    </source>
</reference>
<name>A0A6M3LAT6_9ZZZZ</name>
<protein>
    <submittedName>
        <fullName evidence="1">Uncharacterized protein</fullName>
    </submittedName>
</protein>
<organism evidence="1">
    <name type="scientific">viral metagenome</name>
    <dbReference type="NCBI Taxonomy" id="1070528"/>
    <lineage>
        <taxon>unclassified sequences</taxon>
        <taxon>metagenomes</taxon>
        <taxon>organismal metagenomes</taxon>
    </lineage>
</organism>
<dbReference type="EMBL" id="MT142896">
    <property type="protein sequence ID" value="QJA90198.1"/>
    <property type="molecule type" value="Genomic_DNA"/>
</dbReference>
<gene>
    <name evidence="1" type="ORF">MM415B02428_0019</name>
</gene>
<sequence>MWFDYNAKSKPWERRLTITEEAAIEREKQKKEMIEREWEKFIREEDREPGRSF</sequence>
<dbReference type="AlphaFoldDB" id="A0A6M3LAT6"/>
<proteinExistence type="predicted"/>